<evidence type="ECO:0000313" key="2">
    <source>
        <dbReference type="EnsemblPlants" id="KEH23683"/>
    </source>
</evidence>
<evidence type="ECO:0000313" key="3">
    <source>
        <dbReference type="Proteomes" id="UP000002051"/>
    </source>
</evidence>
<reference evidence="1 3" key="1">
    <citation type="journal article" date="2011" name="Nature">
        <title>The Medicago genome provides insight into the evolution of rhizobial symbioses.</title>
        <authorList>
            <person name="Young N.D."/>
            <person name="Debelle F."/>
            <person name="Oldroyd G.E."/>
            <person name="Geurts R."/>
            <person name="Cannon S.B."/>
            <person name="Udvardi M.K."/>
            <person name="Benedito V.A."/>
            <person name="Mayer K.F."/>
            <person name="Gouzy J."/>
            <person name="Schoof H."/>
            <person name="Van de Peer Y."/>
            <person name="Proost S."/>
            <person name="Cook D.R."/>
            <person name="Meyers B.C."/>
            <person name="Spannagl M."/>
            <person name="Cheung F."/>
            <person name="De Mita S."/>
            <person name="Krishnakumar V."/>
            <person name="Gundlach H."/>
            <person name="Zhou S."/>
            <person name="Mudge J."/>
            <person name="Bharti A.K."/>
            <person name="Murray J.D."/>
            <person name="Naoumkina M.A."/>
            <person name="Rosen B."/>
            <person name="Silverstein K.A."/>
            <person name="Tang H."/>
            <person name="Rombauts S."/>
            <person name="Zhao P.X."/>
            <person name="Zhou P."/>
            <person name="Barbe V."/>
            <person name="Bardou P."/>
            <person name="Bechner M."/>
            <person name="Bellec A."/>
            <person name="Berger A."/>
            <person name="Berges H."/>
            <person name="Bidwell S."/>
            <person name="Bisseling T."/>
            <person name="Choisne N."/>
            <person name="Couloux A."/>
            <person name="Denny R."/>
            <person name="Deshpande S."/>
            <person name="Dai X."/>
            <person name="Doyle J.J."/>
            <person name="Dudez A.M."/>
            <person name="Farmer A.D."/>
            <person name="Fouteau S."/>
            <person name="Franken C."/>
            <person name="Gibelin C."/>
            <person name="Gish J."/>
            <person name="Goldstein S."/>
            <person name="Gonzalez A.J."/>
            <person name="Green P.J."/>
            <person name="Hallab A."/>
            <person name="Hartog M."/>
            <person name="Hua A."/>
            <person name="Humphray S.J."/>
            <person name="Jeong D.H."/>
            <person name="Jing Y."/>
            <person name="Jocker A."/>
            <person name="Kenton S.M."/>
            <person name="Kim D.J."/>
            <person name="Klee K."/>
            <person name="Lai H."/>
            <person name="Lang C."/>
            <person name="Lin S."/>
            <person name="Macmil S.L."/>
            <person name="Magdelenat G."/>
            <person name="Matthews L."/>
            <person name="McCorrison J."/>
            <person name="Monaghan E.L."/>
            <person name="Mun J.H."/>
            <person name="Najar F.Z."/>
            <person name="Nicholson C."/>
            <person name="Noirot C."/>
            <person name="O'Bleness M."/>
            <person name="Paule C.R."/>
            <person name="Poulain J."/>
            <person name="Prion F."/>
            <person name="Qin B."/>
            <person name="Qu C."/>
            <person name="Retzel E.F."/>
            <person name="Riddle C."/>
            <person name="Sallet E."/>
            <person name="Samain S."/>
            <person name="Samson N."/>
            <person name="Sanders I."/>
            <person name="Saurat O."/>
            <person name="Scarpelli C."/>
            <person name="Schiex T."/>
            <person name="Segurens B."/>
            <person name="Severin A.J."/>
            <person name="Sherrier D.J."/>
            <person name="Shi R."/>
            <person name="Sims S."/>
            <person name="Singer S.R."/>
            <person name="Sinharoy S."/>
            <person name="Sterck L."/>
            <person name="Viollet A."/>
            <person name="Wang B.B."/>
            <person name="Wang K."/>
            <person name="Wang M."/>
            <person name="Wang X."/>
            <person name="Warfsmann J."/>
            <person name="Weissenbach J."/>
            <person name="White D.D."/>
            <person name="White J.D."/>
            <person name="Wiley G.B."/>
            <person name="Wincker P."/>
            <person name="Xing Y."/>
            <person name="Yang L."/>
            <person name="Yao Z."/>
            <person name="Ying F."/>
            <person name="Zhai J."/>
            <person name="Zhou L."/>
            <person name="Zuber A."/>
            <person name="Denarie J."/>
            <person name="Dixon R.A."/>
            <person name="May G.D."/>
            <person name="Schwartz D.C."/>
            <person name="Rogers J."/>
            <person name="Quetier F."/>
            <person name="Town C.D."/>
            <person name="Roe B.A."/>
        </authorList>
    </citation>
    <scope>NUCLEOTIDE SEQUENCE [LARGE SCALE GENOMIC DNA]</scope>
    <source>
        <strain evidence="1">A17</strain>
        <strain evidence="2 3">cv. Jemalong A17</strain>
    </source>
</reference>
<dbReference type="Proteomes" id="UP000002051">
    <property type="component" value="Unassembled WGS sequence"/>
</dbReference>
<proteinExistence type="predicted"/>
<name>A0A072U3E8_MEDTR</name>
<sequence>MSEKSWLKALGQYQAAFDENGNLVFSYIFTIGKTVMTNSVGNNAVKSFEVFGTLVDCVISIMRKRTGTRKGDHAFGRYKHRNHVLVEELVHVLEGFGGTVPESREEARLQHMHKEKKAYQFKKFSISKHCNFFYLL</sequence>
<protein>
    <submittedName>
        <fullName evidence="1 2">Uncharacterized protein</fullName>
    </submittedName>
</protein>
<dbReference type="EnsemblPlants" id="KEH23683">
    <property type="protein sequence ID" value="KEH23683"/>
    <property type="gene ID" value="MTR_7g094040"/>
</dbReference>
<dbReference type="AlphaFoldDB" id="A0A072U3E8"/>
<reference evidence="1 3" key="2">
    <citation type="journal article" date="2014" name="BMC Genomics">
        <title>An improved genome release (version Mt4.0) for the model legume Medicago truncatula.</title>
        <authorList>
            <person name="Tang H."/>
            <person name="Krishnakumar V."/>
            <person name="Bidwell S."/>
            <person name="Rosen B."/>
            <person name="Chan A."/>
            <person name="Zhou S."/>
            <person name="Gentzbittel L."/>
            <person name="Childs K.L."/>
            <person name="Yandell M."/>
            <person name="Gundlach H."/>
            <person name="Mayer K.F."/>
            <person name="Schwartz D.C."/>
            <person name="Town C.D."/>
        </authorList>
    </citation>
    <scope>GENOME REANNOTATION</scope>
    <source>
        <strain evidence="1">A17</strain>
        <strain evidence="2 3">cv. Jemalong A17</strain>
    </source>
</reference>
<dbReference type="HOGENOM" id="CLU_1878524_0_0_1"/>
<gene>
    <name evidence="1" type="ordered locus">MTR_7g094040</name>
</gene>
<reference evidence="2" key="3">
    <citation type="submission" date="2015-04" db="UniProtKB">
        <authorList>
            <consortium name="EnsemblPlants"/>
        </authorList>
    </citation>
    <scope>IDENTIFICATION</scope>
    <source>
        <strain evidence="2">cv. Jemalong A17</strain>
    </source>
</reference>
<organism evidence="1 3">
    <name type="scientific">Medicago truncatula</name>
    <name type="common">Barrel medic</name>
    <name type="synonym">Medicago tribuloides</name>
    <dbReference type="NCBI Taxonomy" id="3880"/>
    <lineage>
        <taxon>Eukaryota</taxon>
        <taxon>Viridiplantae</taxon>
        <taxon>Streptophyta</taxon>
        <taxon>Embryophyta</taxon>
        <taxon>Tracheophyta</taxon>
        <taxon>Spermatophyta</taxon>
        <taxon>Magnoliopsida</taxon>
        <taxon>eudicotyledons</taxon>
        <taxon>Gunneridae</taxon>
        <taxon>Pentapetalae</taxon>
        <taxon>rosids</taxon>
        <taxon>fabids</taxon>
        <taxon>Fabales</taxon>
        <taxon>Fabaceae</taxon>
        <taxon>Papilionoideae</taxon>
        <taxon>50 kb inversion clade</taxon>
        <taxon>NPAAA clade</taxon>
        <taxon>Hologalegina</taxon>
        <taxon>IRL clade</taxon>
        <taxon>Trifolieae</taxon>
        <taxon>Medicago</taxon>
    </lineage>
</organism>
<evidence type="ECO:0000313" key="1">
    <source>
        <dbReference type="EMBL" id="KEH23683.1"/>
    </source>
</evidence>
<dbReference type="EMBL" id="CM001223">
    <property type="protein sequence ID" value="KEH23683.1"/>
    <property type="molecule type" value="Genomic_DNA"/>
</dbReference>
<keyword evidence="3" id="KW-1185">Reference proteome</keyword>
<accession>A0A072U3E8</accession>